<dbReference type="Proteomes" id="UP001529380">
    <property type="component" value="Unassembled WGS sequence"/>
</dbReference>
<dbReference type="RefSeq" id="WP_289599329.1">
    <property type="nucleotide sequence ID" value="NZ_JAUDCL010000005.1"/>
</dbReference>
<evidence type="ECO:0000313" key="2">
    <source>
        <dbReference type="EMBL" id="MDM8200571.1"/>
    </source>
</evidence>
<name>A0ABT7UNV1_9FIRM</name>
<evidence type="ECO:0000256" key="1">
    <source>
        <dbReference type="SAM" id="Phobius"/>
    </source>
</evidence>
<keyword evidence="1" id="KW-0472">Membrane</keyword>
<comment type="caution">
    <text evidence="2">The sequence shown here is derived from an EMBL/GenBank/DDBJ whole genome shotgun (WGS) entry which is preliminary data.</text>
</comment>
<evidence type="ECO:0000313" key="3">
    <source>
        <dbReference type="Proteomes" id="UP001529380"/>
    </source>
</evidence>
<gene>
    <name evidence="2" type="ORF">QUW08_04570</name>
</gene>
<keyword evidence="1" id="KW-0812">Transmembrane</keyword>
<feature type="transmembrane region" description="Helical" evidence="1">
    <location>
        <begin position="28"/>
        <end position="50"/>
    </location>
</feature>
<organism evidence="2 3">
    <name type="scientific">Allofournierella massiliensis</name>
    <dbReference type="NCBI Taxonomy" id="1650663"/>
    <lineage>
        <taxon>Bacteria</taxon>
        <taxon>Bacillati</taxon>
        <taxon>Bacillota</taxon>
        <taxon>Clostridia</taxon>
        <taxon>Eubacteriales</taxon>
        <taxon>Oscillospiraceae</taxon>
        <taxon>Allofournierella</taxon>
    </lineage>
</organism>
<proteinExistence type="predicted"/>
<dbReference type="EMBL" id="JAUDCL010000005">
    <property type="protein sequence ID" value="MDM8200571.1"/>
    <property type="molecule type" value="Genomic_DNA"/>
</dbReference>
<keyword evidence="3" id="KW-1185">Reference proteome</keyword>
<accession>A0ABT7UNV1</accession>
<keyword evidence="1" id="KW-1133">Transmembrane helix</keyword>
<reference evidence="2 3" key="1">
    <citation type="submission" date="2023-06" db="EMBL/GenBank/DDBJ databases">
        <title>Identification and characterization of horizontal gene transfer across gut microbiota members of farm animals based on homology search.</title>
        <authorList>
            <person name="Schwarzerova J."/>
            <person name="Nykrynova M."/>
            <person name="Jureckova K."/>
            <person name="Cejkova D."/>
            <person name="Rychlik I."/>
        </authorList>
    </citation>
    <scope>NUCLEOTIDE SEQUENCE [LARGE SCALE GENOMIC DNA]</scope>
    <source>
        <strain evidence="2 3">ET340</strain>
    </source>
</reference>
<sequence>MNCFGALMLGAGIYGIQGAVVLRIVDTVLGVAFGLVFAAVFHRLVAVRFLPLPEGAEG</sequence>
<protein>
    <submittedName>
        <fullName evidence="2">Uncharacterized protein</fullName>
    </submittedName>
</protein>